<proteinExistence type="inferred from homology"/>
<reference evidence="3" key="1">
    <citation type="journal article" date="2019" name="Int. J. Syst. Evol. Microbiol.">
        <title>The Global Catalogue of Microorganisms (GCM) 10K type strain sequencing project: providing services to taxonomists for standard genome sequencing and annotation.</title>
        <authorList>
            <consortium name="The Broad Institute Genomics Platform"/>
            <consortium name="The Broad Institute Genome Sequencing Center for Infectious Disease"/>
            <person name="Wu L."/>
            <person name="Ma J."/>
        </authorList>
    </citation>
    <scope>NUCLEOTIDE SEQUENCE [LARGE SCALE GENOMIC DNA]</scope>
    <source>
        <strain evidence="3">JCM 17593</strain>
    </source>
</reference>
<comment type="caution">
    <text evidence="2">The sequence shown here is derived from an EMBL/GenBank/DDBJ whole genome shotgun (WGS) entry which is preliminary data.</text>
</comment>
<keyword evidence="3" id="KW-1185">Reference proteome</keyword>
<accession>A0ABP8AUH4</accession>
<dbReference type="Proteomes" id="UP001500213">
    <property type="component" value="Unassembled WGS sequence"/>
</dbReference>
<comment type="similarity">
    <text evidence="1">Belongs to the asp23 family.</text>
</comment>
<sequence>MSPQDDLPELNGLALEPDDLNGHTVEELSAYLDADRTPPDPSIDESPGCQLALQAMQRLRGLSAALAEADAEAEEKSARDEGWISRILGAIAVDARAGRRIPIAHPDPMADLGITEGAVRGIIRAAEDEIDGVIIGRCRFTGDVTVPDEPIGIVVDASVLWGTSLPTIADALRTAIRRRLAAHTDLNVQAVDVTIHDIHQLPAEEEPS</sequence>
<name>A0ABP8AUH4_9MICO</name>
<dbReference type="EMBL" id="BAABBX010000015">
    <property type="protein sequence ID" value="GAA4190897.1"/>
    <property type="molecule type" value="Genomic_DNA"/>
</dbReference>
<evidence type="ECO:0000313" key="2">
    <source>
        <dbReference type="EMBL" id="GAA4190897.1"/>
    </source>
</evidence>
<dbReference type="Pfam" id="PF03780">
    <property type="entry name" value="Asp23"/>
    <property type="match status" value="1"/>
</dbReference>
<evidence type="ECO:0000256" key="1">
    <source>
        <dbReference type="ARBA" id="ARBA00005721"/>
    </source>
</evidence>
<dbReference type="RefSeq" id="WP_344776591.1">
    <property type="nucleotide sequence ID" value="NZ_BAABBX010000015.1"/>
</dbReference>
<organism evidence="2 3">
    <name type="scientific">Gryllotalpicola kribbensis</name>
    <dbReference type="NCBI Taxonomy" id="993084"/>
    <lineage>
        <taxon>Bacteria</taxon>
        <taxon>Bacillati</taxon>
        <taxon>Actinomycetota</taxon>
        <taxon>Actinomycetes</taxon>
        <taxon>Micrococcales</taxon>
        <taxon>Microbacteriaceae</taxon>
        <taxon>Gryllotalpicola</taxon>
    </lineage>
</organism>
<dbReference type="InterPro" id="IPR005531">
    <property type="entry name" value="Asp23"/>
</dbReference>
<evidence type="ECO:0000313" key="3">
    <source>
        <dbReference type="Proteomes" id="UP001500213"/>
    </source>
</evidence>
<gene>
    <name evidence="2" type="ORF">GCM10022288_20900</name>
</gene>
<evidence type="ECO:0008006" key="4">
    <source>
        <dbReference type="Google" id="ProtNLM"/>
    </source>
</evidence>
<protein>
    <recommendedName>
        <fullName evidence="4">Asp23/Gls24 family envelope stress response protein</fullName>
    </recommendedName>
</protein>